<dbReference type="AlphaFoldDB" id="A0A5A7MTK0"/>
<evidence type="ECO:0000313" key="3">
    <source>
        <dbReference type="Proteomes" id="UP000322084"/>
    </source>
</evidence>
<evidence type="ECO:0000313" key="2">
    <source>
        <dbReference type="EMBL" id="GEQ99291.1"/>
    </source>
</evidence>
<sequence length="78" mass="8481">MAATVHALPEPCRNGKTADGGTAACRRVRRTGIDLAKIATPSQHDWTQNRQDVAMASPPPRHHLARTYTSARRNLGPP</sequence>
<gene>
    <name evidence="2" type="ORF">JCM17844_29280</name>
</gene>
<feature type="region of interest" description="Disordered" evidence="1">
    <location>
        <begin position="43"/>
        <end position="78"/>
    </location>
</feature>
<organism evidence="2 3">
    <name type="scientific">Iodidimonas gelatinilytica</name>
    <dbReference type="NCBI Taxonomy" id="1236966"/>
    <lineage>
        <taxon>Bacteria</taxon>
        <taxon>Pseudomonadati</taxon>
        <taxon>Pseudomonadota</taxon>
        <taxon>Alphaproteobacteria</taxon>
        <taxon>Iodidimonadales</taxon>
        <taxon>Iodidimonadaceae</taxon>
        <taxon>Iodidimonas</taxon>
    </lineage>
</organism>
<comment type="caution">
    <text evidence="2">The sequence shown here is derived from an EMBL/GenBank/DDBJ whole genome shotgun (WGS) entry which is preliminary data.</text>
</comment>
<proteinExistence type="predicted"/>
<evidence type="ECO:0000256" key="1">
    <source>
        <dbReference type="SAM" id="MobiDB-lite"/>
    </source>
</evidence>
<protein>
    <submittedName>
        <fullName evidence="2">Uncharacterized protein</fullName>
    </submittedName>
</protein>
<dbReference type="Proteomes" id="UP000322084">
    <property type="component" value="Unassembled WGS sequence"/>
</dbReference>
<feature type="region of interest" description="Disordered" evidence="1">
    <location>
        <begin position="1"/>
        <end position="20"/>
    </location>
</feature>
<reference evidence="2 3" key="1">
    <citation type="submission" date="2019-09" db="EMBL/GenBank/DDBJ databases">
        <title>NBRP : Genome information of microbial organism related human and environment.</title>
        <authorList>
            <person name="Hattori M."/>
            <person name="Oshima K."/>
            <person name="Inaba H."/>
            <person name="Suda W."/>
            <person name="Sakamoto M."/>
            <person name="Iino T."/>
            <person name="Kitahara M."/>
            <person name="Oshida Y."/>
            <person name="Iida T."/>
            <person name="Kudo T."/>
            <person name="Itoh T."/>
            <person name="Ohkuma M."/>
        </authorList>
    </citation>
    <scope>NUCLEOTIDE SEQUENCE [LARGE SCALE GENOMIC DNA]</scope>
    <source>
        <strain evidence="2 3">Hi-2</strain>
    </source>
</reference>
<name>A0A5A7MTK0_9PROT</name>
<accession>A0A5A7MTK0</accession>
<dbReference type="EMBL" id="BKCL01000016">
    <property type="protein sequence ID" value="GEQ99291.1"/>
    <property type="molecule type" value="Genomic_DNA"/>
</dbReference>